<accession>A0A2T3ABQ1</accession>
<gene>
    <name evidence="1" type="ORF">BD289DRAFT_430491</name>
</gene>
<name>A0A2T3ABQ1_9PEZI</name>
<dbReference type="AlphaFoldDB" id="A0A2T3ABQ1"/>
<dbReference type="InParanoid" id="A0A2T3ABQ1"/>
<proteinExistence type="predicted"/>
<evidence type="ECO:0000313" key="2">
    <source>
        <dbReference type="Proteomes" id="UP000241462"/>
    </source>
</evidence>
<protein>
    <submittedName>
        <fullName evidence="1">Uncharacterized protein</fullName>
    </submittedName>
</protein>
<keyword evidence="2" id="KW-1185">Reference proteome</keyword>
<sequence>MSQTVTSPAFPASQVDLSDSDRQILRLRPRHMCLAGQERLPDDYSERPAGPFLNQPGFGGILRCIRERQVKSLTSPLPPRSSRYSCRGLYQILTAGEHDAYDWHREDSILSGSMKPAWRRSGDTIRASRRGKQNGLEALQPWLKLMGPEQLCQAGLSLPGRPSFEPLEGLGSGCDRSVDSFETTALAPASTSSPTLAATSTRCFFSFKARSP</sequence>
<dbReference type="Proteomes" id="UP000241462">
    <property type="component" value="Unassembled WGS sequence"/>
</dbReference>
<evidence type="ECO:0000313" key="1">
    <source>
        <dbReference type="EMBL" id="PSR90615.1"/>
    </source>
</evidence>
<organism evidence="1 2">
    <name type="scientific">Coniella lustricola</name>
    <dbReference type="NCBI Taxonomy" id="2025994"/>
    <lineage>
        <taxon>Eukaryota</taxon>
        <taxon>Fungi</taxon>
        <taxon>Dikarya</taxon>
        <taxon>Ascomycota</taxon>
        <taxon>Pezizomycotina</taxon>
        <taxon>Sordariomycetes</taxon>
        <taxon>Sordariomycetidae</taxon>
        <taxon>Diaporthales</taxon>
        <taxon>Schizoparmaceae</taxon>
        <taxon>Coniella</taxon>
    </lineage>
</organism>
<dbReference type="EMBL" id="KZ678417">
    <property type="protein sequence ID" value="PSR90615.1"/>
    <property type="molecule type" value="Genomic_DNA"/>
</dbReference>
<reference evidence="1 2" key="1">
    <citation type="journal article" date="2018" name="Mycol. Prog.">
        <title>Coniella lustricola, a new species from submerged detritus.</title>
        <authorList>
            <person name="Raudabaugh D.B."/>
            <person name="Iturriaga T."/>
            <person name="Carver A."/>
            <person name="Mondo S."/>
            <person name="Pangilinan J."/>
            <person name="Lipzen A."/>
            <person name="He G."/>
            <person name="Amirebrahimi M."/>
            <person name="Grigoriev I.V."/>
            <person name="Miller A.N."/>
        </authorList>
    </citation>
    <scope>NUCLEOTIDE SEQUENCE [LARGE SCALE GENOMIC DNA]</scope>
    <source>
        <strain evidence="1 2">B22-T-1</strain>
    </source>
</reference>